<evidence type="ECO:0000313" key="3">
    <source>
        <dbReference type="Proteomes" id="UP001447188"/>
    </source>
</evidence>
<keyword evidence="3" id="KW-1185">Reference proteome</keyword>
<dbReference type="Proteomes" id="UP001447188">
    <property type="component" value="Unassembled WGS sequence"/>
</dbReference>
<protein>
    <recommendedName>
        <fullName evidence="4">F-box domain-containing protein</fullName>
    </recommendedName>
</protein>
<feature type="compositionally biased region" description="Basic and acidic residues" evidence="1">
    <location>
        <begin position="1"/>
        <end position="10"/>
    </location>
</feature>
<feature type="region of interest" description="Disordered" evidence="1">
    <location>
        <begin position="1"/>
        <end position="55"/>
    </location>
</feature>
<organism evidence="2 3">
    <name type="scientific">Discina gigas</name>
    <dbReference type="NCBI Taxonomy" id="1032678"/>
    <lineage>
        <taxon>Eukaryota</taxon>
        <taxon>Fungi</taxon>
        <taxon>Dikarya</taxon>
        <taxon>Ascomycota</taxon>
        <taxon>Pezizomycotina</taxon>
        <taxon>Pezizomycetes</taxon>
        <taxon>Pezizales</taxon>
        <taxon>Discinaceae</taxon>
        <taxon>Discina</taxon>
    </lineage>
</organism>
<evidence type="ECO:0008006" key="4">
    <source>
        <dbReference type="Google" id="ProtNLM"/>
    </source>
</evidence>
<dbReference type="Gene3D" id="1.20.1280.50">
    <property type="match status" value="1"/>
</dbReference>
<gene>
    <name evidence="2" type="ORF">Q9L58_001414</name>
</gene>
<accession>A0ABR3GUK0</accession>
<reference evidence="2 3" key="1">
    <citation type="submission" date="2024-02" db="EMBL/GenBank/DDBJ databases">
        <title>Discinaceae phylogenomics.</title>
        <authorList>
            <person name="Dirks A.C."/>
            <person name="James T.Y."/>
        </authorList>
    </citation>
    <scope>NUCLEOTIDE SEQUENCE [LARGE SCALE GENOMIC DNA]</scope>
    <source>
        <strain evidence="2 3">ACD0624</strain>
    </source>
</reference>
<comment type="caution">
    <text evidence="2">The sequence shown here is derived from an EMBL/GenBank/DDBJ whole genome shotgun (WGS) entry which is preliminary data.</text>
</comment>
<evidence type="ECO:0000313" key="2">
    <source>
        <dbReference type="EMBL" id="KAL0639585.1"/>
    </source>
</evidence>
<proteinExistence type="predicted"/>
<dbReference type="EMBL" id="JBBBZM010000010">
    <property type="protein sequence ID" value="KAL0639585.1"/>
    <property type="molecule type" value="Genomic_DNA"/>
</dbReference>
<sequence length="462" mass="52348">MGQQKRKLESALDTVGLPTPSPLVGSSDAPANSSKRRRIRTAAPAKPSRRSDRIKARIPDVRCHVNRMPTEILISIFTEVQKALKTQKYTLEPSVKTVCSLAHVCIRWRDVMVNCPPHMSIYSVFDDRQDDTEVEVPEIKRSTIGPGALADFVQEFKTRELASFVFAGKCMKVFDFNLMQRNKKRRELEVKRMWFLGLNHLSAEFLLTNEFKGLQYLSFMYTQVNHICQVASMLRQPIFCEVLSLDGVAVRHHGKDCQMWEHSSRDLCVLQSLDLIKDWIHFKHLRVNATSLLGQSPTHYPTARQICKSKNEDHVRTFQTIHSKAPVLETLGVWEFSALEIKEMGLDLSELRQISVEVSEFNYGVKSRRGEGNWENGFWSSLLVAGKKLEKVAISGLTKTEDILDLSRALSGLSPNCRVSFSKGIPEGVIEDLKRQRPMVEFVRAGPASGSSVCLGDQEEEK</sequence>
<evidence type="ECO:0000256" key="1">
    <source>
        <dbReference type="SAM" id="MobiDB-lite"/>
    </source>
</evidence>
<name>A0ABR3GUK0_9PEZI</name>